<dbReference type="Proteomes" id="UP000663887">
    <property type="component" value="Unassembled WGS sequence"/>
</dbReference>
<gene>
    <name evidence="1" type="ORF">XDN619_LOCUS3481</name>
</gene>
<comment type="caution">
    <text evidence="1">The sequence shown here is derived from an EMBL/GenBank/DDBJ whole genome shotgun (WGS) entry which is preliminary data.</text>
</comment>
<protein>
    <submittedName>
        <fullName evidence="1">Uncharacterized protein</fullName>
    </submittedName>
</protein>
<dbReference type="EMBL" id="CAJNRG010000523">
    <property type="protein sequence ID" value="CAF2005034.1"/>
    <property type="molecule type" value="Genomic_DNA"/>
</dbReference>
<dbReference type="AlphaFoldDB" id="A0A816MKB9"/>
<proteinExistence type="predicted"/>
<accession>A0A816MKB9</accession>
<name>A0A816MKB9_9BILA</name>
<sequence>MLDYNDILVTETLVMRRWLVQFPRITMKNFSPYTSNGDINGAIFSLPNSYVWQPIADVIGEEHKTKRETIRRARLDKPESGLHRRQQLEKYFLATLHFAAKCKFENCKKQWMCHMQHKETEVDLLPYRNFAERVAKSTVDFEKFCQEQ</sequence>
<reference evidence="1" key="1">
    <citation type="submission" date="2021-02" db="EMBL/GenBank/DDBJ databases">
        <authorList>
            <person name="Nowell W R."/>
        </authorList>
    </citation>
    <scope>NUCLEOTIDE SEQUENCE</scope>
</reference>
<evidence type="ECO:0000313" key="1">
    <source>
        <dbReference type="EMBL" id="CAF2005034.1"/>
    </source>
</evidence>
<organism evidence="1 2">
    <name type="scientific">Rotaria magnacalcarata</name>
    <dbReference type="NCBI Taxonomy" id="392030"/>
    <lineage>
        <taxon>Eukaryota</taxon>
        <taxon>Metazoa</taxon>
        <taxon>Spiralia</taxon>
        <taxon>Gnathifera</taxon>
        <taxon>Rotifera</taxon>
        <taxon>Eurotatoria</taxon>
        <taxon>Bdelloidea</taxon>
        <taxon>Philodinida</taxon>
        <taxon>Philodinidae</taxon>
        <taxon>Rotaria</taxon>
    </lineage>
</organism>
<evidence type="ECO:0000313" key="2">
    <source>
        <dbReference type="Proteomes" id="UP000663887"/>
    </source>
</evidence>